<evidence type="ECO:0000256" key="8">
    <source>
        <dbReference type="ARBA" id="ARBA00023295"/>
    </source>
</evidence>
<keyword evidence="4 12" id="KW-0732">Signal</keyword>
<dbReference type="Gene3D" id="1.50.10.10">
    <property type="match status" value="1"/>
</dbReference>
<dbReference type="GO" id="GO:0000272">
    <property type="term" value="P:polysaccharide catabolic process"/>
    <property type="evidence" value="ECO:0007669"/>
    <property type="project" value="UniProtKB-KW"/>
</dbReference>
<keyword evidence="15" id="KW-1185">Reference proteome</keyword>
<keyword evidence="7" id="KW-0119">Carbohydrate metabolism</keyword>
<evidence type="ECO:0000256" key="2">
    <source>
        <dbReference type="ARBA" id="ARBA00006188"/>
    </source>
</evidence>
<protein>
    <recommendedName>
        <fullName evidence="3">glucan 1,4-alpha-glucosidase</fullName>
        <ecNumber evidence="3">3.2.1.3</ecNumber>
    </recommendedName>
    <alternativeName>
        <fullName evidence="11">1,4-alpha-D-glucan glucohydrolase</fullName>
    </alternativeName>
    <alternativeName>
        <fullName evidence="10">Glucan 1,4-alpha-glucosidase</fullName>
    </alternativeName>
</protein>
<evidence type="ECO:0000256" key="6">
    <source>
        <dbReference type="ARBA" id="ARBA00023180"/>
    </source>
</evidence>
<keyword evidence="6" id="KW-0325">Glycoprotein</keyword>
<evidence type="ECO:0000256" key="7">
    <source>
        <dbReference type="ARBA" id="ARBA00023277"/>
    </source>
</evidence>
<accession>A0A316ZF97</accession>
<dbReference type="GO" id="GO:0004339">
    <property type="term" value="F:glucan 1,4-alpha-glucosidase activity"/>
    <property type="evidence" value="ECO:0007669"/>
    <property type="project" value="UniProtKB-EC"/>
</dbReference>
<evidence type="ECO:0000259" key="13">
    <source>
        <dbReference type="Pfam" id="PF00723"/>
    </source>
</evidence>
<sequence>MRASLTTLIGALAIASSAAAAPASLEARQSSLDNTRFNAMLRNIAGASSATLVPGAASGSVIASPSTDAPNYYYSWVRDSAMTFKVIIDAYIKGQHGVTRALIERWIQSEMVNAANARSSSSSLGEPKFNPDGSLFTGPWGRPQNDGPALRATAIMRYARAIGLSDSYTATLYKSDLSANSIIKSDLEYVAHHWQDSSFDLWEEVQNSHLFTLMVQRRALIEGAAFATDMKDTAAASYYSQQAAAIGSRLPGFYDPGVGRVQAYYNVDGRSGIDSAAILGFLHSFNQTAGAGTDCSAFGVACDRVLATHKQYTDAFRSLYPINNGNSAPAAAAVGRYPEDVYDGVGTSKGRPWFLTTSAAAELLYDAANVFDKVGSLAVTSISKAFFAQFQSSVAVGTYNKGSSTYGTLTGGMRTMADGFMQIVESHSFTNASLSEEFDASTGYSRGARDLTWSYAAYLTASLARAGTPAF</sequence>
<dbReference type="EC" id="3.2.1.3" evidence="3"/>
<dbReference type="OrthoDB" id="6123450at2759"/>
<evidence type="ECO:0000256" key="12">
    <source>
        <dbReference type="SAM" id="SignalP"/>
    </source>
</evidence>
<dbReference type="FunFam" id="1.50.10.10:FF:000018">
    <property type="entry name" value="Glucoamylase"/>
    <property type="match status" value="1"/>
</dbReference>
<dbReference type="STRING" id="58919.A0A316ZF97"/>
<dbReference type="GO" id="GO:0000324">
    <property type="term" value="C:fungal-type vacuole"/>
    <property type="evidence" value="ECO:0007669"/>
    <property type="project" value="TreeGrafter"/>
</dbReference>
<evidence type="ECO:0000313" key="14">
    <source>
        <dbReference type="EMBL" id="PWO00421.1"/>
    </source>
</evidence>
<dbReference type="PANTHER" id="PTHR31616">
    <property type="entry name" value="TREHALASE"/>
    <property type="match status" value="1"/>
</dbReference>
<proteinExistence type="inferred from homology"/>
<evidence type="ECO:0000256" key="11">
    <source>
        <dbReference type="ARBA" id="ARBA00033473"/>
    </source>
</evidence>
<dbReference type="InterPro" id="IPR008928">
    <property type="entry name" value="6-hairpin_glycosidase_sf"/>
</dbReference>
<dbReference type="EMBL" id="KZ819285">
    <property type="protein sequence ID" value="PWO00421.1"/>
    <property type="molecule type" value="Genomic_DNA"/>
</dbReference>
<dbReference type="RefSeq" id="XP_025600699.1">
    <property type="nucleotide sequence ID" value="XM_025743686.1"/>
</dbReference>
<organism evidence="14 15">
    <name type="scientific">Tilletiopsis washingtonensis</name>
    <dbReference type="NCBI Taxonomy" id="58919"/>
    <lineage>
        <taxon>Eukaryota</taxon>
        <taxon>Fungi</taxon>
        <taxon>Dikarya</taxon>
        <taxon>Basidiomycota</taxon>
        <taxon>Ustilaginomycotina</taxon>
        <taxon>Exobasidiomycetes</taxon>
        <taxon>Entylomatales</taxon>
        <taxon>Entylomatales incertae sedis</taxon>
        <taxon>Tilletiopsis</taxon>
    </lineage>
</organism>
<dbReference type="InterPro" id="IPR000165">
    <property type="entry name" value="Glucoamylase"/>
</dbReference>
<evidence type="ECO:0000256" key="9">
    <source>
        <dbReference type="ARBA" id="ARBA00023326"/>
    </source>
</evidence>
<evidence type="ECO:0000256" key="3">
    <source>
        <dbReference type="ARBA" id="ARBA00012593"/>
    </source>
</evidence>
<dbReference type="PRINTS" id="PR00736">
    <property type="entry name" value="GLHYDRLASE15"/>
</dbReference>
<dbReference type="InterPro" id="IPR012341">
    <property type="entry name" value="6hp_glycosidase-like_sf"/>
</dbReference>
<feature type="signal peptide" evidence="12">
    <location>
        <begin position="1"/>
        <end position="20"/>
    </location>
</feature>
<dbReference type="Proteomes" id="UP000245946">
    <property type="component" value="Unassembled WGS sequence"/>
</dbReference>
<reference evidence="14 15" key="1">
    <citation type="journal article" date="2018" name="Mol. Biol. Evol.">
        <title>Broad Genomic Sampling Reveals a Smut Pathogenic Ancestry of the Fungal Clade Ustilaginomycotina.</title>
        <authorList>
            <person name="Kijpornyongpan T."/>
            <person name="Mondo S.J."/>
            <person name="Barry K."/>
            <person name="Sandor L."/>
            <person name="Lee J."/>
            <person name="Lipzen A."/>
            <person name="Pangilinan J."/>
            <person name="LaButti K."/>
            <person name="Hainaut M."/>
            <person name="Henrissat B."/>
            <person name="Grigoriev I.V."/>
            <person name="Spatafora J.W."/>
            <person name="Aime M.C."/>
        </authorList>
    </citation>
    <scope>NUCLEOTIDE SEQUENCE [LARGE SCALE GENOMIC DNA]</scope>
    <source>
        <strain evidence="14 15">MCA 4186</strain>
    </source>
</reference>
<feature type="chain" id="PRO_5016391985" description="glucan 1,4-alpha-glucosidase" evidence="12">
    <location>
        <begin position="21"/>
        <end position="471"/>
    </location>
</feature>
<evidence type="ECO:0000256" key="1">
    <source>
        <dbReference type="ARBA" id="ARBA00001863"/>
    </source>
</evidence>
<evidence type="ECO:0000256" key="5">
    <source>
        <dbReference type="ARBA" id="ARBA00022801"/>
    </source>
</evidence>
<dbReference type="SUPFAM" id="SSF48208">
    <property type="entry name" value="Six-hairpin glycosidases"/>
    <property type="match status" value="1"/>
</dbReference>
<evidence type="ECO:0000256" key="4">
    <source>
        <dbReference type="ARBA" id="ARBA00022729"/>
    </source>
</evidence>
<evidence type="ECO:0000313" key="15">
    <source>
        <dbReference type="Proteomes" id="UP000245946"/>
    </source>
</evidence>
<dbReference type="Pfam" id="PF00723">
    <property type="entry name" value="Glyco_hydro_15"/>
    <property type="match status" value="1"/>
</dbReference>
<feature type="domain" description="GH15-like" evidence="13">
    <location>
        <begin position="39"/>
        <end position="462"/>
    </location>
</feature>
<gene>
    <name evidence="14" type="ORF">FA09DRAFT_333351</name>
</gene>
<comment type="catalytic activity">
    <reaction evidence="1">
        <text>Hydrolysis of terminal (1-&gt;4)-linked alpha-D-glucose residues successively from non-reducing ends of the chains with release of beta-D-glucose.</text>
        <dbReference type="EC" id="3.2.1.3"/>
    </reaction>
</comment>
<evidence type="ECO:0000256" key="10">
    <source>
        <dbReference type="ARBA" id="ARBA00033442"/>
    </source>
</evidence>
<dbReference type="InterPro" id="IPR011613">
    <property type="entry name" value="GH15-like"/>
</dbReference>
<comment type="similarity">
    <text evidence="2">Belongs to the glycosyl hydrolase 15 family.</text>
</comment>
<keyword evidence="5" id="KW-0378">Hydrolase</keyword>
<dbReference type="GeneID" id="37271230"/>
<dbReference type="AlphaFoldDB" id="A0A316ZF97"/>
<keyword evidence="9" id="KW-0624">Polysaccharide degradation</keyword>
<dbReference type="PANTHER" id="PTHR31616:SF12">
    <property type="entry name" value="GLUCOAMYLASE"/>
    <property type="match status" value="1"/>
</dbReference>
<keyword evidence="8" id="KW-0326">Glycosidase</keyword>
<name>A0A316ZF97_9BASI</name>